<dbReference type="InterPro" id="IPR017853">
    <property type="entry name" value="GH"/>
</dbReference>
<dbReference type="Pfam" id="PF03174">
    <property type="entry name" value="CHB_HEX_C"/>
    <property type="match status" value="1"/>
</dbReference>
<evidence type="ECO:0000313" key="12">
    <source>
        <dbReference type="Proteomes" id="UP000036520"/>
    </source>
</evidence>
<keyword evidence="9" id="KW-0732">Signal</keyword>
<dbReference type="Pfam" id="PF02838">
    <property type="entry name" value="Glyco_hydro_20b"/>
    <property type="match status" value="1"/>
</dbReference>
<dbReference type="SUPFAM" id="SSF51445">
    <property type="entry name" value="(Trans)glycosidases"/>
    <property type="match status" value="1"/>
</dbReference>
<evidence type="ECO:0000256" key="9">
    <source>
        <dbReference type="SAM" id="SignalP"/>
    </source>
</evidence>
<dbReference type="EMBL" id="CP012040">
    <property type="protein sequence ID" value="AKP49641.1"/>
    <property type="molecule type" value="Genomic_DNA"/>
</dbReference>
<evidence type="ECO:0000256" key="8">
    <source>
        <dbReference type="PIRSR" id="PIRSR625705-1"/>
    </source>
</evidence>
<gene>
    <name evidence="11" type="ORF">CA2015_0159</name>
</gene>
<feature type="chain" id="PRO_5005208414" description="beta-N-acetylhexosaminidase" evidence="9">
    <location>
        <begin position="23"/>
        <end position="870"/>
    </location>
</feature>
<keyword evidence="5" id="KW-0326">Glycosidase</keyword>
<accession>A0A0H4P5F6</accession>
<dbReference type="InterPro" id="IPR014756">
    <property type="entry name" value="Ig_E-set"/>
</dbReference>
<dbReference type="PATRIC" id="fig|320787.5.peg.175"/>
<dbReference type="Gene3D" id="3.20.20.80">
    <property type="entry name" value="Glycosidases"/>
    <property type="match status" value="1"/>
</dbReference>
<evidence type="ECO:0000256" key="3">
    <source>
        <dbReference type="ARBA" id="ARBA00012663"/>
    </source>
</evidence>
<dbReference type="InterPro" id="IPR004867">
    <property type="entry name" value="CHB_C_dom"/>
</dbReference>
<proteinExistence type="inferred from homology"/>
<dbReference type="Gene3D" id="2.60.40.290">
    <property type="match status" value="1"/>
</dbReference>
<dbReference type="PRINTS" id="PR00738">
    <property type="entry name" value="GLHYDRLASE20"/>
</dbReference>
<dbReference type="SUPFAM" id="SSF49384">
    <property type="entry name" value="Carbohydrate-binding domain"/>
    <property type="match status" value="1"/>
</dbReference>
<dbReference type="OrthoDB" id="9763537at2"/>
<dbReference type="Proteomes" id="UP000036520">
    <property type="component" value="Chromosome"/>
</dbReference>
<dbReference type="SMART" id="SM01081">
    <property type="entry name" value="CHB_HEX"/>
    <property type="match status" value="1"/>
</dbReference>
<dbReference type="InterPro" id="IPR029018">
    <property type="entry name" value="Hex-like_dom2"/>
</dbReference>
<dbReference type="Pfam" id="PF00728">
    <property type="entry name" value="Glyco_hydro_20"/>
    <property type="match status" value="1"/>
</dbReference>
<dbReference type="Gene3D" id="3.30.379.10">
    <property type="entry name" value="Chitobiase/beta-hexosaminidase domain 2-like"/>
    <property type="match status" value="1"/>
</dbReference>
<dbReference type="InterPro" id="IPR015883">
    <property type="entry name" value="Glyco_hydro_20_cat"/>
</dbReference>
<dbReference type="KEGG" id="camu:CA2015_0159"/>
<evidence type="ECO:0000256" key="6">
    <source>
        <dbReference type="ARBA" id="ARBA00030512"/>
    </source>
</evidence>
<evidence type="ECO:0000256" key="7">
    <source>
        <dbReference type="ARBA" id="ARBA00033000"/>
    </source>
</evidence>
<evidence type="ECO:0000256" key="1">
    <source>
        <dbReference type="ARBA" id="ARBA00001231"/>
    </source>
</evidence>
<organism evidence="11 12">
    <name type="scientific">Cyclobacterium amurskyense</name>
    <dbReference type="NCBI Taxonomy" id="320787"/>
    <lineage>
        <taxon>Bacteria</taxon>
        <taxon>Pseudomonadati</taxon>
        <taxon>Bacteroidota</taxon>
        <taxon>Cytophagia</taxon>
        <taxon>Cytophagales</taxon>
        <taxon>Cyclobacteriaceae</taxon>
        <taxon>Cyclobacterium</taxon>
    </lineage>
</organism>
<evidence type="ECO:0000256" key="4">
    <source>
        <dbReference type="ARBA" id="ARBA00022801"/>
    </source>
</evidence>
<feature type="signal peptide" evidence="9">
    <location>
        <begin position="1"/>
        <end position="22"/>
    </location>
</feature>
<name>A0A0H4P5F6_9BACT</name>
<dbReference type="SUPFAM" id="SSF55545">
    <property type="entry name" value="beta-N-acetylhexosaminidase-like domain"/>
    <property type="match status" value="1"/>
</dbReference>
<dbReference type="GO" id="GO:0030247">
    <property type="term" value="F:polysaccharide binding"/>
    <property type="evidence" value="ECO:0007669"/>
    <property type="project" value="InterPro"/>
</dbReference>
<evidence type="ECO:0000256" key="5">
    <source>
        <dbReference type="ARBA" id="ARBA00023295"/>
    </source>
</evidence>
<dbReference type="CDD" id="cd02847">
    <property type="entry name" value="E_set_Chitobiase_C"/>
    <property type="match status" value="1"/>
</dbReference>
<dbReference type="SUPFAM" id="SSF81296">
    <property type="entry name" value="E set domains"/>
    <property type="match status" value="1"/>
</dbReference>
<keyword evidence="12" id="KW-1185">Reference proteome</keyword>
<dbReference type="Gene3D" id="2.60.40.10">
    <property type="entry name" value="Immunoglobulins"/>
    <property type="match status" value="1"/>
</dbReference>
<dbReference type="GO" id="GO:0016020">
    <property type="term" value="C:membrane"/>
    <property type="evidence" value="ECO:0007669"/>
    <property type="project" value="TreeGrafter"/>
</dbReference>
<sequence length="870" mass="98784">MNKITRIVAYLLLISCFFSCQPSTNWKEAVDSIYIDWEVKTNFTEEEGQFEASFGIENRSQYPLGEKGWDLFFSMAPRGILSSENAKITHINGDWYKLSPIDGFALAPGESILIPYVGIEGVIKETDAPMGMYFVFYSEDGTSEEVIPVKNLEVKPFLRDEQRLRGAMDEEAPYSAESQYERNENLVKLDKEELLPIIPTPFSVRKGNGQFILEEKLAIEFENGLSNEAKYLSEKLSELTGVKFSTHEGVSNNQGIVLKLAKMEVNGKRDEAYKLDVNQNGVVLTGSDPAGVFYGVQSLLALLGNDAYLNQKLPLSLPYINIADSPRFGFRSLHMDVARNFQTKETIKRTLDIMSHYKLNHFLFYTTEDEGWRLEIPGLPELTEVGGQRQHASSMDDPSVHPGYGSGPFAYMEGKNGSGFYTKDEFVDILKYAKERHITVIPVLNFPGHARAAIKSMEKRYLDLMEEGRTEEAEAYRLVDPEDKSQYMSAQSFKDNVVNVANASTFDFYLKVVDELTKMYAEAGLELKKMHSGGDEVAEGAWTASPQARELLKKLPEIKDPKNLQTYFFSTLLEKLEGRDLEMHVWEEMVLLKDESGVYKPNPAFAGKKVVPYIWNNMFDYPDLGYQLANMGYDVVLCNVSNFYFDLAYSNDPEEPGLYWAGFVNTKNAWAFAPYDWFKTTYKTSMGRTIDRAKEFKDMVRINPDAKDHIIGLEAQLWTETVKGRDMAEYYMFPKMLGFAESAWAAERDWEKEPDLVKMDQNIAKGWNQFANRIGQTALAKLSWWNGGYNYRIAPPGAKVEDGKLFANVNFPGLQIRYTTDGSEPNEESALYTGPVEIEGEVTLKVFDETGKGSRTIKVSPKNWELRESN</sequence>
<dbReference type="GO" id="GO:0005975">
    <property type="term" value="P:carbohydrate metabolic process"/>
    <property type="evidence" value="ECO:0007669"/>
    <property type="project" value="InterPro"/>
</dbReference>
<dbReference type="InterPro" id="IPR012291">
    <property type="entry name" value="CBM2_carb-bd_dom_sf"/>
</dbReference>
<dbReference type="STRING" id="320787.CA2015_0159"/>
<protein>
    <recommendedName>
        <fullName evidence="3">beta-N-acetylhexosaminidase</fullName>
        <ecNumber evidence="3">3.2.1.52</ecNumber>
    </recommendedName>
    <alternativeName>
        <fullName evidence="6">Beta-N-acetylhexosaminidase</fullName>
    </alternativeName>
    <alternativeName>
        <fullName evidence="7">N-acetyl-beta-glucosaminidase</fullName>
    </alternativeName>
</protein>
<dbReference type="Pfam" id="PF03173">
    <property type="entry name" value="CHB_HEX"/>
    <property type="match status" value="1"/>
</dbReference>
<dbReference type="RefSeq" id="WP_048640160.1">
    <property type="nucleotide sequence ID" value="NZ_CP012040.1"/>
</dbReference>
<keyword evidence="4" id="KW-0378">Hydrolase</keyword>
<feature type="domain" description="Chitobiase/beta-hexosaminidases N-terminal" evidence="10">
    <location>
        <begin position="31"/>
        <end position="178"/>
    </location>
</feature>
<dbReference type="EC" id="3.2.1.52" evidence="3"/>
<comment type="similarity">
    <text evidence="2">Belongs to the glycosyl hydrolase 20 family.</text>
</comment>
<dbReference type="InterPro" id="IPR015882">
    <property type="entry name" value="HEX_bac_N"/>
</dbReference>
<dbReference type="InterPro" id="IPR013783">
    <property type="entry name" value="Ig-like_fold"/>
</dbReference>
<evidence type="ECO:0000259" key="10">
    <source>
        <dbReference type="SMART" id="SM01081"/>
    </source>
</evidence>
<evidence type="ECO:0000313" key="11">
    <source>
        <dbReference type="EMBL" id="AKP49641.1"/>
    </source>
</evidence>
<dbReference type="GO" id="GO:0004563">
    <property type="term" value="F:beta-N-acetylhexosaminidase activity"/>
    <property type="evidence" value="ECO:0007669"/>
    <property type="project" value="UniProtKB-EC"/>
</dbReference>
<reference evidence="11 12" key="1">
    <citation type="submission" date="2015-07" db="EMBL/GenBank/DDBJ databases">
        <authorList>
            <person name="Kim K.M."/>
        </authorList>
    </citation>
    <scope>NUCLEOTIDE SEQUENCE [LARGE SCALE GENOMIC DNA]</scope>
    <source>
        <strain evidence="11 12">KCTC 12363</strain>
    </source>
</reference>
<dbReference type="InterPro" id="IPR008965">
    <property type="entry name" value="CBM2/CBM3_carb-bd_dom_sf"/>
</dbReference>
<dbReference type="GO" id="GO:0030203">
    <property type="term" value="P:glycosaminoglycan metabolic process"/>
    <property type="evidence" value="ECO:0007669"/>
    <property type="project" value="TreeGrafter"/>
</dbReference>
<dbReference type="InterPro" id="IPR004866">
    <property type="entry name" value="CHB/HEX_N_dom"/>
</dbReference>
<evidence type="ECO:0000256" key="2">
    <source>
        <dbReference type="ARBA" id="ARBA00006285"/>
    </source>
</evidence>
<dbReference type="PANTHER" id="PTHR22600">
    <property type="entry name" value="BETA-HEXOSAMINIDASE"/>
    <property type="match status" value="1"/>
</dbReference>
<feature type="active site" description="Proton donor" evidence="8">
    <location>
        <position position="536"/>
    </location>
</feature>
<dbReference type="AlphaFoldDB" id="A0A0H4P5F6"/>
<comment type="catalytic activity">
    <reaction evidence="1">
        <text>Hydrolysis of terminal non-reducing N-acetyl-D-hexosamine residues in N-acetyl-beta-D-hexosaminides.</text>
        <dbReference type="EC" id="3.2.1.52"/>
    </reaction>
</comment>
<dbReference type="InterPro" id="IPR025705">
    <property type="entry name" value="Beta_hexosaminidase_sua/sub"/>
</dbReference>
<dbReference type="PANTHER" id="PTHR22600:SF57">
    <property type="entry name" value="BETA-N-ACETYLHEXOSAMINIDASE"/>
    <property type="match status" value="1"/>
</dbReference>